<feature type="compositionally biased region" description="Basic and acidic residues" evidence="6">
    <location>
        <begin position="334"/>
        <end position="349"/>
    </location>
</feature>
<name>A0A316VGZ2_9BASI</name>
<dbReference type="GeneID" id="37017630"/>
<organism evidence="8 9">
    <name type="scientific">Meira miltonrushii</name>
    <dbReference type="NCBI Taxonomy" id="1280837"/>
    <lineage>
        <taxon>Eukaryota</taxon>
        <taxon>Fungi</taxon>
        <taxon>Dikarya</taxon>
        <taxon>Basidiomycota</taxon>
        <taxon>Ustilaginomycotina</taxon>
        <taxon>Exobasidiomycetes</taxon>
        <taxon>Exobasidiales</taxon>
        <taxon>Brachybasidiaceae</taxon>
        <taxon>Meira</taxon>
    </lineage>
</organism>
<keyword evidence="3" id="KW-0808">Transferase</keyword>
<dbReference type="SUPFAM" id="SSF52467">
    <property type="entry name" value="DHS-like NAD/FAD-binding domain"/>
    <property type="match status" value="1"/>
</dbReference>
<dbReference type="InterPro" id="IPR026590">
    <property type="entry name" value="Ssirtuin_cat_dom"/>
</dbReference>
<gene>
    <name evidence="8" type="ORF">FA14DRAFT_108704</name>
</gene>
<dbReference type="Gene3D" id="3.30.1600.10">
    <property type="entry name" value="SIR2/SIRT2 'Small Domain"/>
    <property type="match status" value="1"/>
</dbReference>
<accession>A0A316VGZ2</accession>
<proteinExistence type="inferred from homology"/>
<comment type="subcellular location">
    <subcellularLocation>
        <location evidence="1">Mitochondrion</location>
    </subcellularLocation>
</comment>
<comment type="similarity">
    <text evidence="2">Belongs to the sirtuin family. Class I subfamily.</text>
</comment>
<protein>
    <submittedName>
        <fullName evidence="8">DHS-like NAD/FAD-binding domain-containing protein</fullName>
    </submittedName>
</protein>
<sequence>IQYDIPEIALPPFARSSKNAVRDLARTWEAVANARRIVVICGAGISVSSPANIPDFRSAQGLFRKLKEKHPNVGLQSGKDLFDANLFKSPSTSALFYSMVSELKAMADAATPTSFHHLLKRLDMEGRLMRVYTQNIDGLEEKAGLSFGLGHTGDSRKTLRNLGKRKREAADRAAGKGRNGLARCKSDSAVLFGNRAMDDEADVDEPMFPRAIPLHGSLSTMTCQVCGHKIYLSLASPGPQTLPQGARELSPSASDQAVNAMDLLSQGESVPCKQCETADMARTVVGLRSRGIGMMKVDVVLYNGQNEGAERVGDCVERDILGLRDPNEPLVPENSRERTLRERKEKKEANSTTLNPILEAATADEAFASAFDEEDDEDSKDARLADEAIGQSPPALESEPRLPQSKPKRQPRLKPLPPDLLIVAGTSLKVPGTKRIVREFAKSCQARDHREYPGKDINAPIRTILLNYDFPLPHGQWEDVFDVWVQGDVQQAALGL</sequence>
<evidence type="ECO:0000259" key="7">
    <source>
        <dbReference type="PROSITE" id="PS50305"/>
    </source>
</evidence>
<dbReference type="GO" id="GO:0017136">
    <property type="term" value="F:histone deacetylase activity, NAD-dependent"/>
    <property type="evidence" value="ECO:0007669"/>
    <property type="project" value="TreeGrafter"/>
</dbReference>
<evidence type="ECO:0000313" key="9">
    <source>
        <dbReference type="Proteomes" id="UP000245771"/>
    </source>
</evidence>
<feature type="region of interest" description="Disordered" evidence="6">
    <location>
        <begin position="388"/>
        <end position="417"/>
    </location>
</feature>
<dbReference type="GO" id="GO:0031508">
    <property type="term" value="P:pericentric heterochromatin formation"/>
    <property type="evidence" value="ECO:0007669"/>
    <property type="project" value="TreeGrafter"/>
</dbReference>
<dbReference type="PANTHER" id="PTHR11085:SF15">
    <property type="entry name" value="NAD-DEPENDENT HISTONE DEACETYLASE HST4"/>
    <property type="match status" value="1"/>
</dbReference>
<dbReference type="STRING" id="1280837.A0A316VGZ2"/>
<dbReference type="Proteomes" id="UP000245771">
    <property type="component" value="Unassembled WGS sequence"/>
</dbReference>
<evidence type="ECO:0000313" key="8">
    <source>
        <dbReference type="EMBL" id="PWN36514.1"/>
    </source>
</evidence>
<dbReference type="Pfam" id="PF02146">
    <property type="entry name" value="SIR2"/>
    <property type="match status" value="1"/>
</dbReference>
<dbReference type="InParanoid" id="A0A316VGZ2"/>
<comment type="caution">
    <text evidence="5">Lacks conserved residue(s) required for the propagation of feature annotation.</text>
</comment>
<dbReference type="Gene3D" id="3.40.50.1220">
    <property type="entry name" value="TPP-binding domain"/>
    <property type="match status" value="2"/>
</dbReference>
<keyword evidence="4" id="KW-0520">NAD</keyword>
<dbReference type="InterPro" id="IPR050134">
    <property type="entry name" value="NAD-dep_sirtuin_deacylases"/>
</dbReference>
<feature type="non-terminal residue" evidence="8">
    <location>
        <position position="496"/>
    </location>
</feature>
<evidence type="ECO:0000256" key="2">
    <source>
        <dbReference type="ARBA" id="ARBA00006924"/>
    </source>
</evidence>
<keyword evidence="9" id="KW-1185">Reference proteome</keyword>
<dbReference type="InterPro" id="IPR003000">
    <property type="entry name" value="Sirtuin"/>
</dbReference>
<dbReference type="InterPro" id="IPR029035">
    <property type="entry name" value="DHS-like_NAD/FAD-binding_dom"/>
</dbReference>
<dbReference type="GO" id="GO:1990414">
    <property type="term" value="P:replication-born double-strand break repair via sister chromatid exchange"/>
    <property type="evidence" value="ECO:0007669"/>
    <property type="project" value="TreeGrafter"/>
</dbReference>
<dbReference type="OrthoDB" id="2919105at2759"/>
<dbReference type="GO" id="GO:0005739">
    <property type="term" value="C:mitochondrion"/>
    <property type="evidence" value="ECO:0007669"/>
    <property type="project" value="UniProtKB-SubCell"/>
</dbReference>
<evidence type="ECO:0000256" key="5">
    <source>
        <dbReference type="PROSITE-ProRule" id="PRU00236"/>
    </source>
</evidence>
<dbReference type="GO" id="GO:0006282">
    <property type="term" value="P:regulation of DNA repair"/>
    <property type="evidence" value="ECO:0007669"/>
    <property type="project" value="TreeGrafter"/>
</dbReference>
<dbReference type="GO" id="GO:0031934">
    <property type="term" value="C:mating-type region heterochromatin"/>
    <property type="evidence" value="ECO:0007669"/>
    <property type="project" value="TreeGrafter"/>
</dbReference>
<feature type="non-terminal residue" evidence="8">
    <location>
        <position position="1"/>
    </location>
</feature>
<dbReference type="InterPro" id="IPR026591">
    <property type="entry name" value="Sirtuin_cat_small_dom_sf"/>
</dbReference>
<dbReference type="AlphaFoldDB" id="A0A316VGZ2"/>
<evidence type="ECO:0000256" key="4">
    <source>
        <dbReference type="ARBA" id="ARBA00023027"/>
    </source>
</evidence>
<dbReference type="GO" id="GO:0000122">
    <property type="term" value="P:negative regulation of transcription by RNA polymerase II"/>
    <property type="evidence" value="ECO:0007669"/>
    <property type="project" value="TreeGrafter"/>
</dbReference>
<dbReference type="EMBL" id="KZ819602">
    <property type="protein sequence ID" value="PWN36514.1"/>
    <property type="molecule type" value="Genomic_DNA"/>
</dbReference>
<evidence type="ECO:0000256" key="6">
    <source>
        <dbReference type="SAM" id="MobiDB-lite"/>
    </source>
</evidence>
<dbReference type="PANTHER" id="PTHR11085">
    <property type="entry name" value="NAD-DEPENDENT PROTEIN DEACYLASE SIRTUIN-5, MITOCHONDRIAL-RELATED"/>
    <property type="match status" value="1"/>
</dbReference>
<dbReference type="PROSITE" id="PS50305">
    <property type="entry name" value="SIRTUIN"/>
    <property type="match status" value="1"/>
</dbReference>
<dbReference type="RefSeq" id="XP_025356816.1">
    <property type="nucleotide sequence ID" value="XM_025495849.1"/>
</dbReference>
<evidence type="ECO:0000256" key="3">
    <source>
        <dbReference type="ARBA" id="ARBA00022679"/>
    </source>
</evidence>
<dbReference type="GO" id="GO:0005634">
    <property type="term" value="C:nucleus"/>
    <property type="evidence" value="ECO:0007669"/>
    <property type="project" value="TreeGrafter"/>
</dbReference>
<feature type="domain" description="Deacetylase sirtuin-type" evidence="7">
    <location>
        <begin position="14"/>
        <end position="496"/>
    </location>
</feature>
<evidence type="ECO:0000256" key="1">
    <source>
        <dbReference type="ARBA" id="ARBA00004173"/>
    </source>
</evidence>
<reference evidence="8 9" key="1">
    <citation type="journal article" date="2018" name="Mol. Biol. Evol.">
        <title>Broad Genomic Sampling Reveals a Smut Pathogenic Ancestry of the Fungal Clade Ustilaginomycotina.</title>
        <authorList>
            <person name="Kijpornyongpan T."/>
            <person name="Mondo S.J."/>
            <person name="Barry K."/>
            <person name="Sandor L."/>
            <person name="Lee J."/>
            <person name="Lipzen A."/>
            <person name="Pangilinan J."/>
            <person name="LaButti K."/>
            <person name="Hainaut M."/>
            <person name="Henrissat B."/>
            <person name="Grigoriev I.V."/>
            <person name="Spatafora J.W."/>
            <person name="Aime M.C."/>
        </authorList>
    </citation>
    <scope>NUCLEOTIDE SEQUENCE [LARGE SCALE GENOMIC DNA]</scope>
    <source>
        <strain evidence="8 9">MCA 3882</strain>
    </source>
</reference>
<dbReference type="GO" id="GO:0070403">
    <property type="term" value="F:NAD+ binding"/>
    <property type="evidence" value="ECO:0007669"/>
    <property type="project" value="InterPro"/>
</dbReference>
<feature type="region of interest" description="Disordered" evidence="6">
    <location>
        <begin position="324"/>
        <end position="356"/>
    </location>
</feature>
<dbReference type="FunCoup" id="A0A316VGZ2">
    <property type="interactions" value="55"/>
</dbReference>